<evidence type="ECO:0000313" key="8">
    <source>
        <dbReference type="EMBL" id="MTH54670.1"/>
    </source>
</evidence>
<evidence type="ECO:0000259" key="7">
    <source>
        <dbReference type="Pfam" id="PF12698"/>
    </source>
</evidence>
<name>A0A7X2S7F3_9BACI</name>
<sequence>MKPIFYLTGFFLKGLLRKWKVLLFLFTVPLILMGGSAYIAGKAFTDKERLEPFKAAIVDLDQTVQTEYVIKQLLGSEEITKVIQPVVTTEDEALKMLAENQIAGIAVLPEGFSKSVINGVNVPLTVTGNSEKPLQAYLFRQIMESAADYTSAAQSGINTVYDFMIRAELPEEVVKKEYRKDLLSFSLHALGRNEVFEQTQENSLFIKNVLSYYGISIFVLLQMVWSYQILLFMRGQVTEGVASRLLLYQVNPWKRTAAEWMTAGVFLLPLLFLGLFTLKQAGIWNGENLLPAAAGTVLTAMLFASLFAFLSALFKMDWLFQLMSALIIAAGCLLGGHFIPDFYLPSWLEPYHAFTVNTYALETAFALFDGRLEGFGTLAALLAGIMLMMGLGSLIKEAGAFK</sequence>
<dbReference type="PANTHER" id="PTHR30294">
    <property type="entry name" value="MEMBRANE COMPONENT OF ABC TRANSPORTER YHHJ-RELATED"/>
    <property type="match status" value="1"/>
</dbReference>
<dbReference type="Gene3D" id="3.40.1710.10">
    <property type="entry name" value="abc type-2 transporter like domain"/>
    <property type="match status" value="1"/>
</dbReference>
<evidence type="ECO:0000256" key="2">
    <source>
        <dbReference type="ARBA" id="ARBA00022475"/>
    </source>
</evidence>
<feature type="transmembrane region" description="Helical" evidence="6">
    <location>
        <begin position="20"/>
        <end position="40"/>
    </location>
</feature>
<keyword evidence="4 6" id="KW-1133">Transmembrane helix</keyword>
<dbReference type="PANTHER" id="PTHR30294:SF38">
    <property type="entry name" value="TRANSPORT PERMEASE PROTEIN"/>
    <property type="match status" value="1"/>
</dbReference>
<dbReference type="InterPro" id="IPR051449">
    <property type="entry name" value="ABC-2_transporter_component"/>
</dbReference>
<evidence type="ECO:0000256" key="4">
    <source>
        <dbReference type="ARBA" id="ARBA00022989"/>
    </source>
</evidence>
<dbReference type="OrthoDB" id="2956491at2"/>
<gene>
    <name evidence="8" type="ORF">GKZ89_14805</name>
</gene>
<proteinExistence type="predicted"/>
<accession>A0A7X2S7F3</accession>
<dbReference type="InterPro" id="IPR013525">
    <property type="entry name" value="ABC2_TM"/>
</dbReference>
<dbReference type="AlphaFoldDB" id="A0A7X2S7F3"/>
<keyword evidence="9" id="KW-1185">Reference proteome</keyword>
<dbReference type="Pfam" id="PF12698">
    <property type="entry name" value="ABC2_membrane_3"/>
    <property type="match status" value="1"/>
</dbReference>
<protein>
    <recommendedName>
        <fullName evidence="7">ABC-2 type transporter transmembrane domain-containing protein</fullName>
    </recommendedName>
</protein>
<feature type="transmembrane region" description="Helical" evidence="6">
    <location>
        <begin position="210"/>
        <end position="230"/>
    </location>
</feature>
<evidence type="ECO:0000313" key="9">
    <source>
        <dbReference type="Proteomes" id="UP000434639"/>
    </source>
</evidence>
<feature type="transmembrane region" description="Helical" evidence="6">
    <location>
        <begin position="260"/>
        <end position="278"/>
    </location>
</feature>
<organism evidence="8 9">
    <name type="scientific">Metabacillus mangrovi</name>
    <dbReference type="NCBI Taxonomy" id="1491830"/>
    <lineage>
        <taxon>Bacteria</taxon>
        <taxon>Bacillati</taxon>
        <taxon>Bacillota</taxon>
        <taxon>Bacilli</taxon>
        <taxon>Bacillales</taxon>
        <taxon>Bacillaceae</taxon>
        <taxon>Metabacillus</taxon>
    </lineage>
</organism>
<feature type="domain" description="ABC-2 type transporter transmembrane" evidence="7">
    <location>
        <begin position="19"/>
        <end position="367"/>
    </location>
</feature>
<comment type="caution">
    <text evidence="8">The sequence shown here is derived from an EMBL/GenBank/DDBJ whole genome shotgun (WGS) entry which is preliminary data.</text>
</comment>
<keyword evidence="2" id="KW-1003">Cell membrane</keyword>
<feature type="transmembrane region" description="Helical" evidence="6">
    <location>
        <begin position="290"/>
        <end position="312"/>
    </location>
</feature>
<reference evidence="8 9" key="1">
    <citation type="journal article" date="2017" name="Int. J. Syst. Evol. Microbiol.">
        <title>Bacillus mangrovi sp. nov., isolated from a sediment sample from a mangrove forest.</title>
        <authorList>
            <person name="Gupta V."/>
            <person name="Singh P.K."/>
            <person name="Korpole S."/>
            <person name="Tanuku N.R.S."/>
            <person name="Pinnaka A.K."/>
        </authorList>
    </citation>
    <scope>NUCLEOTIDE SEQUENCE [LARGE SCALE GENOMIC DNA]</scope>
    <source>
        <strain evidence="8 9">KCTC 33872</strain>
    </source>
</reference>
<evidence type="ECO:0000256" key="1">
    <source>
        <dbReference type="ARBA" id="ARBA00004651"/>
    </source>
</evidence>
<dbReference type="Proteomes" id="UP000434639">
    <property type="component" value="Unassembled WGS sequence"/>
</dbReference>
<feature type="transmembrane region" description="Helical" evidence="6">
    <location>
        <begin position="318"/>
        <end position="339"/>
    </location>
</feature>
<evidence type="ECO:0000256" key="6">
    <source>
        <dbReference type="SAM" id="Phobius"/>
    </source>
</evidence>
<dbReference type="EMBL" id="WMIB01000017">
    <property type="protein sequence ID" value="MTH54670.1"/>
    <property type="molecule type" value="Genomic_DNA"/>
</dbReference>
<evidence type="ECO:0000256" key="5">
    <source>
        <dbReference type="ARBA" id="ARBA00023136"/>
    </source>
</evidence>
<evidence type="ECO:0000256" key="3">
    <source>
        <dbReference type="ARBA" id="ARBA00022692"/>
    </source>
</evidence>
<dbReference type="GO" id="GO:0140359">
    <property type="term" value="F:ABC-type transporter activity"/>
    <property type="evidence" value="ECO:0007669"/>
    <property type="project" value="InterPro"/>
</dbReference>
<comment type="subcellular location">
    <subcellularLocation>
        <location evidence="1">Cell membrane</location>
        <topology evidence="1">Multi-pass membrane protein</topology>
    </subcellularLocation>
</comment>
<keyword evidence="3 6" id="KW-0812">Transmembrane</keyword>
<feature type="transmembrane region" description="Helical" evidence="6">
    <location>
        <begin position="374"/>
        <end position="395"/>
    </location>
</feature>
<keyword evidence="5 6" id="KW-0472">Membrane</keyword>
<dbReference type="GO" id="GO:0005886">
    <property type="term" value="C:plasma membrane"/>
    <property type="evidence" value="ECO:0007669"/>
    <property type="project" value="UniProtKB-SubCell"/>
</dbReference>